<feature type="compositionally biased region" description="Basic and acidic residues" evidence="1">
    <location>
        <begin position="855"/>
        <end position="870"/>
    </location>
</feature>
<keyword evidence="2" id="KW-0732">Signal</keyword>
<feature type="region of interest" description="Disordered" evidence="1">
    <location>
        <begin position="798"/>
        <end position="927"/>
    </location>
</feature>
<feature type="compositionally biased region" description="Gly residues" evidence="1">
    <location>
        <begin position="910"/>
        <end position="927"/>
    </location>
</feature>
<dbReference type="Pfam" id="PF00226">
    <property type="entry name" value="DnaJ"/>
    <property type="match status" value="1"/>
</dbReference>
<dbReference type="Gene3D" id="1.10.287.110">
    <property type="entry name" value="DnaJ domain"/>
    <property type="match status" value="1"/>
</dbReference>
<keyword evidence="5" id="KW-1185">Reference proteome</keyword>
<feature type="domain" description="J" evidence="3">
    <location>
        <begin position="384"/>
        <end position="455"/>
    </location>
</feature>
<dbReference type="AlphaFoldDB" id="A0ABD3PW41"/>
<organism evidence="4 5">
    <name type="scientific">Cyclotella atomus</name>
    <dbReference type="NCBI Taxonomy" id="382360"/>
    <lineage>
        <taxon>Eukaryota</taxon>
        <taxon>Sar</taxon>
        <taxon>Stramenopiles</taxon>
        <taxon>Ochrophyta</taxon>
        <taxon>Bacillariophyta</taxon>
        <taxon>Coscinodiscophyceae</taxon>
        <taxon>Thalassiosirophycidae</taxon>
        <taxon>Stephanodiscales</taxon>
        <taxon>Stephanodiscaceae</taxon>
        <taxon>Cyclotella</taxon>
    </lineage>
</organism>
<sequence>MRFFSLLVFSALKSAHVFAGEATISTDGEVDDISNATDNCVDLLSGKVSTCHTYQIATLNASPRRCIHIETPPPQKEQEVPDICIDFPNYFDGTNGCLAYAQNDHFCNEYGDNVYDASPYKPNQACCACGGGNKSKPRLRVGDNVVLKGEMSMMSCKDLSILRIETDPIFQYVVRVNKGCGMAQRYFNGETLVENYQYPEGANILVKTDDPGNIEKYYKVELKKCRRGAKAQEFMFQQGSADASKIIILHKETQSPLVTTMGAVSPFVNVTQVWEDGLFDGSGDYFYMQMITSTNEGQFTNGKPMKPATSWLLSGYFGEQEYSEVRPRANTGSGDASDQEHSMWTFKQVLDDEANETSDVVDEHVEWLEKKTEMIGIDYLEEMPPWDLLDVDRSAGKKEVKSRFRELSRSFHPDKMMHHPEKKDLFEKIFVLLQNAYQGLKSGSEGDKEKFRREGDTGSQLFTHSQFVVELLPNYWTKIEQDDNTAQATDGVKRYILNVASHLNSTLVDSTVAEEESEATVQLWVVFMYSPKCGMSRTTRGMVDIAAAHLEKNFNIKVGAYACGLYKGFEASPTDPIGVSSDPICAQFERMETPNVHVIVETLPGRKFDENGVLVDQPLDPDLVIQNAKFKHFYAAVPHGTTTEFHPEAFIKFARQGKRVWDYSHLVTRMLRSSFNDADFINNSSLVAFFDGTGNGETNAEVVDAIKGALPGVAHRFLNDGLYVGTASCGFGDEVDERLIDCSQYSVSWLPDIKIYGQNDTVGTSLLRGQFGDRRDVQISLESMGNVLRMMLGGEDNNEDEYEEMKEPEDTGEGGSCQQSSPPPEYQPDMDFEKLEEPDEVPLLDEPEEADENPELDKEEEKSKVDEGPRKPKLAGGESIAELDGGPRENKRIQDRVAGFDNRANKRRGGGALMGGGGGGGGGFIAR</sequence>
<proteinExistence type="predicted"/>
<feature type="compositionally biased region" description="Acidic residues" evidence="1">
    <location>
        <begin position="828"/>
        <end position="854"/>
    </location>
</feature>
<feature type="compositionally biased region" description="Acidic residues" evidence="1">
    <location>
        <begin position="798"/>
        <end position="812"/>
    </location>
</feature>
<dbReference type="Proteomes" id="UP001530400">
    <property type="component" value="Unassembled WGS sequence"/>
</dbReference>
<dbReference type="InterPro" id="IPR036869">
    <property type="entry name" value="J_dom_sf"/>
</dbReference>
<evidence type="ECO:0000259" key="3">
    <source>
        <dbReference type="PROSITE" id="PS50076"/>
    </source>
</evidence>
<feature type="chain" id="PRO_5044781599" description="J domain-containing protein" evidence="2">
    <location>
        <begin position="20"/>
        <end position="927"/>
    </location>
</feature>
<evidence type="ECO:0000313" key="5">
    <source>
        <dbReference type="Proteomes" id="UP001530400"/>
    </source>
</evidence>
<evidence type="ECO:0000313" key="4">
    <source>
        <dbReference type="EMBL" id="KAL3791936.1"/>
    </source>
</evidence>
<feature type="compositionally biased region" description="Basic and acidic residues" evidence="1">
    <location>
        <begin position="885"/>
        <end position="895"/>
    </location>
</feature>
<dbReference type="EMBL" id="JALLPJ020000443">
    <property type="protein sequence ID" value="KAL3791936.1"/>
    <property type="molecule type" value="Genomic_DNA"/>
</dbReference>
<comment type="caution">
    <text evidence="4">The sequence shown here is derived from an EMBL/GenBank/DDBJ whole genome shotgun (WGS) entry which is preliminary data.</text>
</comment>
<dbReference type="SMART" id="SM00271">
    <property type="entry name" value="DnaJ"/>
    <property type="match status" value="1"/>
</dbReference>
<protein>
    <recommendedName>
        <fullName evidence="3">J domain-containing protein</fullName>
    </recommendedName>
</protein>
<accession>A0ABD3PW41</accession>
<gene>
    <name evidence="4" type="ORF">ACHAWO_009451</name>
</gene>
<dbReference type="InterPro" id="IPR001623">
    <property type="entry name" value="DnaJ_domain"/>
</dbReference>
<reference evidence="4 5" key="1">
    <citation type="submission" date="2024-10" db="EMBL/GenBank/DDBJ databases">
        <title>Updated reference genomes for cyclostephanoid diatoms.</title>
        <authorList>
            <person name="Roberts W.R."/>
            <person name="Alverson A.J."/>
        </authorList>
    </citation>
    <scope>NUCLEOTIDE SEQUENCE [LARGE SCALE GENOMIC DNA]</scope>
    <source>
        <strain evidence="4 5">AJA010-31</strain>
    </source>
</reference>
<evidence type="ECO:0000256" key="2">
    <source>
        <dbReference type="SAM" id="SignalP"/>
    </source>
</evidence>
<name>A0ABD3PW41_9STRA</name>
<dbReference type="SUPFAM" id="SSF46565">
    <property type="entry name" value="Chaperone J-domain"/>
    <property type="match status" value="1"/>
</dbReference>
<feature type="signal peptide" evidence="2">
    <location>
        <begin position="1"/>
        <end position="19"/>
    </location>
</feature>
<evidence type="ECO:0000256" key="1">
    <source>
        <dbReference type="SAM" id="MobiDB-lite"/>
    </source>
</evidence>
<dbReference type="PROSITE" id="PS50076">
    <property type="entry name" value="DNAJ_2"/>
    <property type="match status" value="1"/>
</dbReference>